<sequence>MKLLLVEDSALLRASMVRGLQQLGFVVDQAEDGPGGLWAARESGADVLILDVSLPDFSGVELLRRLRREGVQTPALFLTSMADLDDRLCGFDAGADDYVVKPVDLRELAARATALMRRASGSHDAVLSCADIEVDLSRAQVRLQGRPIELCRRERLLLELLVVNRGRVVSRRQIESKLYNDETELSSNSVEAAVSRLRRVIDVAGQPSRIKTLRGEGYRLEG</sequence>
<keyword evidence="4" id="KW-0597">Phosphoprotein</keyword>
<reference evidence="8" key="1">
    <citation type="submission" date="2022-05" db="EMBL/GenBank/DDBJ databases">
        <title>Schlegelella sp. nov., isolated from mangrove soil.</title>
        <authorList>
            <person name="Liu Y."/>
            <person name="Ge X."/>
            <person name="Liu W."/>
        </authorList>
    </citation>
    <scope>NUCLEOTIDE SEQUENCE</scope>
    <source>
        <strain evidence="8">S2-27</strain>
    </source>
</reference>
<dbReference type="SMART" id="SM00862">
    <property type="entry name" value="Trans_reg_C"/>
    <property type="match status" value="1"/>
</dbReference>
<proteinExistence type="predicted"/>
<dbReference type="InterPro" id="IPR001789">
    <property type="entry name" value="Sig_transdc_resp-reg_receiver"/>
</dbReference>
<dbReference type="InterPro" id="IPR036388">
    <property type="entry name" value="WH-like_DNA-bd_sf"/>
</dbReference>
<evidence type="ECO:0000256" key="2">
    <source>
        <dbReference type="ARBA" id="ARBA00023125"/>
    </source>
</evidence>
<evidence type="ECO:0000259" key="7">
    <source>
        <dbReference type="PROSITE" id="PS51755"/>
    </source>
</evidence>
<evidence type="ECO:0000313" key="9">
    <source>
        <dbReference type="Proteomes" id="UP001165541"/>
    </source>
</evidence>
<dbReference type="Gene3D" id="1.10.10.10">
    <property type="entry name" value="Winged helix-like DNA-binding domain superfamily/Winged helix DNA-binding domain"/>
    <property type="match status" value="1"/>
</dbReference>
<dbReference type="CDD" id="cd00383">
    <property type="entry name" value="trans_reg_C"/>
    <property type="match status" value="1"/>
</dbReference>
<dbReference type="InterPro" id="IPR001867">
    <property type="entry name" value="OmpR/PhoB-type_DNA-bd"/>
</dbReference>
<protein>
    <submittedName>
        <fullName evidence="8">Response regulator transcription factor</fullName>
    </submittedName>
</protein>
<dbReference type="Gene3D" id="3.40.50.2300">
    <property type="match status" value="1"/>
</dbReference>
<keyword evidence="1" id="KW-0805">Transcription regulation</keyword>
<keyword evidence="2 5" id="KW-0238">DNA-binding</keyword>
<dbReference type="PANTHER" id="PTHR48111:SF67">
    <property type="entry name" value="TRANSCRIPTIONAL REGULATORY PROTEIN TCTD"/>
    <property type="match status" value="1"/>
</dbReference>
<evidence type="ECO:0000256" key="3">
    <source>
        <dbReference type="ARBA" id="ARBA00023163"/>
    </source>
</evidence>
<dbReference type="EMBL" id="JAMKFE010000012">
    <property type="protein sequence ID" value="MCM5681437.1"/>
    <property type="molecule type" value="Genomic_DNA"/>
</dbReference>
<dbReference type="SMART" id="SM00448">
    <property type="entry name" value="REC"/>
    <property type="match status" value="1"/>
</dbReference>
<organism evidence="8 9">
    <name type="scientific">Caldimonas mangrovi</name>
    <dbReference type="NCBI Taxonomy" id="2944811"/>
    <lineage>
        <taxon>Bacteria</taxon>
        <taxon>Pseudomonadati</taxon>
        <taxon>Pseudomonadota</taxon>
        <taxon>Betaproteobacteria</taxon>
        <taxon>Burkholderiales</taxon>
        <taxon>Sphaerotilaceae</taxon>
        <taxon>Caldimonas</taxon>
    </lineage>
</organism>
<dbReference type="PROSITE" id="PS51755">
    <property type="entry name" value="OMPR_PHOB"/>
    <property type="match status" value="1"/>
</dbReference>
<dbReference type="InterPro" id="IPR011006">
    <property type="entry name" value="CheY-like_superfamily"/>
</dbReference>
<evidence type="ECO:0000313" key="8">
    <source>
        <dbReference type="EMBL" id="MCM5681437.1"/>
    </source>
</evidence>
<evidence type="ECO:0000256" key="5">
    <source>
        <dbReference type="PROSITE-ProRule" id="PRU01091"/>
    </source>
</evidence>
<dbReference type="PROSITE" id="PS50110">
    <property type="entry name" value="RESPONSE_REGULATORY"/>
    <property type="match status" value="1"/>
</dbReference>
<keyword evidence="9" id="KW-1185">Reference proteome</keyword>
<dbReference type="InterPro" id="IPR039420">
    <property type="entry name" value="WalR-like"/>
</dbReference>
<name>A0ABT0YT29_9BURK</name>
<dbReference type="RefSeq" id="WP_251779920.1">
    <property type="nucleotide sequence ID" value="NZ_JAMKFE010000012.1"/>
</dbReference>
<dbReference type="SUPFAM" id="SSF52172">
    <property type="entry name" value="CheY-like"/>
    <property type="match status" value="1"/>
</dbReference>
<dbReference type="PANTHER" id="PTHR48111">
    <property type="entry name" value="REGULATOR OF RPOS"/>
    <property type="match status" value="1"/>
</dbReference>
<dbReference type="Proteomes" id="UP001165541">
    <property type="component" value="Unassembled WGS sequence"/>
</dbReference>
<gene>
    <name evidence="8" type="ORF">M8A51_18065</name>
</gene>
<comment type="caution">
    <text evidence="8">The sequence shown here is derived from an EMBL/GenBank/DDBJ whole genome shotgun (WGS) entry which is preliminary data.</text>
</comment>
<evidence type="ECO:0000259" key="6">
    <source>
        <dbReference type="PROSITE" id="PS50110"/>
    </source>
</evidence>
<feature type="domain" description="OmpR/PhoB-type" evidence="7">
    <location>
        <begin position="124"/>
        <end position="222"/>
    </location>
</feature>
<dbReference type="Pfam" id="PF00072">
    <property type="entry name" value="Response_reg"/>
    <property type="match status" value="1"/>
</dbReference>
<feature type="domain" description="Response regulatory" evidence="6">
    <location>
        <begin position="2"/>
        <end position="116"/>
    </location>
</feature>
<feature type="DNA-binding region" description="OmpR/PhoB-type" evidence="5">
    <location>
        <begin position="124"/>
        <end position="222"/>
    </location>
</feature>
<evidence type="ECO:0000256" key="4">
    <source>
        <dbReference type="PROSITE-ProRule" id="PRU00169"/>
    </source>
</evidence>
<feature type="modified residue" description="4-aspartylphosphate" evidence="4">
    <location>
        <position position="51"/>
    </location>
</feature>
<keyword evidence="3" id="KW-0804">Transcription</keyword>
<accession>A0ABT0YT29</accession>
<dbReference type="Pfam" id="PF00486">
    <property type="entry name" value="Trans_reg_C"/>
    <property type="match status" value="1"/>
</dbReference>
<dbReference type="Gene3D" id="6.10.250.690">
    <property type="match status" value="1"/>
</dbReference>
<evidence type="ECO:0000256" key="1">
    <source>
        <dbReference type="ARBA" id="ARBA00023015"/>
    </source>
</evidence>